<dbReference type="GO" id="GO:0031460">
    <property type="term" value="P:glycine betaine transport"/>
    <property type="evidence" value="ECO:0007669"/>
    <property type="project" value="TreeGrafter"/>
</dbReference>
<feature type="transmembrane region" description="Helical" evidence="8">
    <location>
        <begin position="112"/>
        <end position="145"/>
    </location>
</feature>
<dbReference type="PANTHER" id="PTHR30177:SF28">
    <property type="entry name" value="CHOLINE TRANSPORT SYSTEM PERMEASE PROTEIN OPUBB"/>
    <property type="match status" value="1"/>
</dbReference>
<comment type="similarity">
    <text evidence="8">Belongs to the binding-protein-dependent transport system permease family.</text>
</comment>
<sequence>MVWNLILEHIFLSFISIAIAIVISVPLGIFLTRHPKIADPIIGVTAVFQTIPSLALLVFLVPFVGTGELPAIIALTVYGLLPILRNTYLGIRGVDRSVIEAGIGMGMTNRQVLWMVELPLALTVIMGGIRTATVLIIGVATIAGLIGAGGLGDLIFRGLQTYNSGLILGGAIPAALLAILFDFLLKQLEKDATPRGLRKEKKQSTRGSRAFKWAAIALIVILPVASTVDLSGFGGDTITITGKNFTEQEIMVYVMGHLIEEHTDLNVEYESFLGGTAPAFDGVKTGNYDLYVEYTGTALMNILGEELVSDPDEAYALVKERFKEEYDLVWLEPIGFNNTYTLTIREEDAETWGVETISDLKPYAKNLTLGSEPEFLERDDGYPGLKEAYGISFAETQPMDSGIMYNAIKNGEVDVIDAFNTDGRIPAFHLKVLEDDRNFFPPYHAAPLIRADTLEAHPELEEVLNMLQGRIDDEKMRELNARVDIDGEDYEQVAIDFLEEEGLID</sequence>
<feature type="transmembrane region" description="Helical" evidence="8">
    <location>
        <begin position="71"/>
        <end position="91"/>
    </location>
</feature>
<keyword evidence="3 8" id="KW-0812">Transmembrane</keyword>
<dbReference type="Proteomes" id="UP000188603">
    <property type="component" value="Chromosome"/>
</dbReference>
<dbReference type="GO" id="GO:0043190">
    <property type="term" value="C:ATP-binding cassette (ABC) transporter complex"/>
    <property type="evidence" value="ECO:0007669"/>
    <property type="project" value="InterPro"/>
</dbReference>
<evidence type="ECO:0000256" key="8">
    <source>
        <dbReference type="RuleBase" id="RU363032"/>
    </source>
</evidence>
<dbReference type="InterPro" id="IPR007210">
    <property type="entry name" value="ABC_Gly_betaine_transp_sub-bd"/>
</dbReference>
<dbReference type="PROSITE" id="PS50928">
    <property type="entry name" value="ABC_TM1"/>
    <property type="match status" value="1"/>
</dbReference>
<comment type="subcellular location">
    <subcellularLocation>
        <location evidence="8">Cell membrane</location>
        <topology evidence="8">Multi-pass membrane protein</topology>
    </subcellularLocation>
    <subcellularLocation>
        <location evidence="1">Membrane</location>
        <topology evidence="1">Multi-pass membrane protein</topology>
    </subcellularLocation>
</comment>
<dbReference type="FunFam" id="1.10.3720.10:FF:000001">
    <property type="entry name" value="Glycine betaine ABC transporter, permease"/>
    <property type="match status" value="1"/>
</dbReference>
<keyword evidence="11" id="KW-1185">Reference proteome</keyword>
<evidence type="ECO:0000256" key="2">
    <source>
        <dbReference type="ARBA" id="ARBA00022448"/>
    </source>
</evidence>
<comment type="similarity">
    <text evidence="6">In the C-terminal section; belongs to the OsmX family.</text>
</comment>
<dbReference type="InterPro" id="IPR000515">
    <property type="entry name" value="MetI-like"/>
</dbReference>
<dbReference type="GO" id="GO:0022857">
    <property type="term" value="F:transmembrane transporter activity"/>
    <property type="evidence" value="ECO:0007669"/>
    <property type="project" value="InterPro"/>
</dbReference>
<dbReference type="Gene3D" id="1.10.3720.10">
    <property type="entry name" value="MetI-like"/>
    <property type="match status" value="1"/>
</dbReference>
<keyword evidence="4 8" id="KW-1133">Transmembrane helix</keyword>
<evidence type="ECO:0000259" key="9">
    <source>
        <dbReference type="PROSITE" id="PS50928"/>
    </source>
</evidence>
<dbReference type="OrthoDB" id="9801163at2"/>
<feature type="transmembrane region" description="Helical" evidence="8">
    <location>
        <begin position="165"/>
        <end position="185"/>
    </location>
</feature>
<evidence type="ECO:0000313" key="10">
    <source>
        <dbReference type="EMBL" id="AQS57600.1"/>
    </source>
</evidence>
<organism evidence="10 11">
    <name type="scientific">Novibacillus thermophilus</name>
    <dbReference type="NCBI Taxonomy" id="1471761"/>
    <lineage>
        <taxon>Bacteria</taxon>
        <taxon>Bacillati</taxon>
        <taxon>Bacillota</taxon>
        <taxon>Bacilli</taxon>
        <taxon>Bacillales</taxon>
        <taxon>Thermoactinomycetaceae</taxon>
        <taxon>Novibacillus</taxon>
    </lineage>
</organism>
<feature type="transmembrane region" description="Helical" evidence="8">
    <location>
        <begin position="41"/>
        <end position="65"/>
    </location>
</feature>
<feature type="transmembrane region" description="Helical" evidence="8">
    <location>
        <begin position="210"/>
        <end position="228"/>
    </location>
</feature>
<evidence type="ECO:0000256" key="3">
    <source>
        <dbReference type="ARBA" id="ARBA00022692"/>
    </source>
</evidence>
<evidence type="ECO:0000256" key="7">
    <source>
        <dbReference type="ARBA" id="ARBA00035652"/>
    </source>
</evidence>
<keyword evidence="2 8" id="KW-0813">Transport</keyword>
<dbReference type="STRING" id="1471761.B0W44_14835"/>
<evidence type="ECO:0000256" key="5">
    <source>
        <dbReference type="ARBA" id="ARBA00023136"/>
    </source>
</evidence>
<feature type="transmembrane region" description="Helical" evidence="8">
    <location>
        <begin position="6"/>
        <end position="29"/>
    </location>
</feature>
<dbReference type="CDD" id="cd13528">
    <property type="entry name" value="PBP2_osmoprotectants"/>
    <property type="match status" value="1"/>
</dbReference>
<dbReference type="InterPro" id="IPR051204">
    <property type="entry name" value="ABC_transp_perm/SBD"/>
</dbReference>
<dbReference type="Pfam" id="PF00528">
    <property type="entry name" value="BPD_transp_1"/>
    <property type="match status" value="1"/>
</dbReference>
<proteinExistence type="inferred from homology"/>
<evidence type="ECO:0000256" key="1">
    <source>
        <dbReference type="ARBA" id="ARBA00004141"/>
    </source>
</evidence>
<dbReference type="PANTHER" id="PTHR30177">
    <property type="entry name" value="GLYCINE BETAINE/L-PROLINE TRANSPORT SYSTEM PERMEASE PROTEIN PROW"/>
    <property type="match status" value="1"/>
</dbReference>
<keyword evidence="5 8" id="KW-0472">Membrane</keyword>
<dbReference type="EMBL" id="CP019699">
    <property type="protein sequence ID" value="AQS57600.1"/>
    <property type="molecule type" value="Genomic_DNA"/>
</dbReference>
<evidence type="ECO:0000256" key="4">
    <source>
        <dbReference type="ARBA" id="ARBA00022989"/>
    </source>
</evidence>
<dbReference type="InterPro" id="IPR035906">
    <property type="entry name" value="MetI-like_sf"/>
</dbReference>
<dbReference type="CDD" id="cd06261">
    <property type="entry name" value="TM_PBP2"/>
    <property type="match status" value="1"/>
</dbReference>
<dbReference type="KEGG" id="ntr:B0W44_14835"/>
<evidence type="ECO:0000256" key="6">
    <source>
        <dbReference type="ARBA" id="ARBA00035642"/>
    </source>
</evidence>
<name>A0A1U9KC43_9BACL</name>
<evidence type="ECO:0000313" key="11">
    <source>
        <dbReference type="Proteomes" id="UP000188603"/>
    </source>
</evidence>
<accession>A0A1U9KC43</accession>
<reference evidence="10 11" key="1">
    <citation type="journal article" date="2015" name="Int. J. Syst. Evol. Microbiol.">
        <title>Novibacillus thermophilus gen. nov., sp. nov., a Gram-staining-negative and moderately thermophilic member of the family Thermoactinomycetaceae.</title>
        <authorList>
            <person name="Yang G."/>
            <person name="Chen J."/>
            <person name="Zhou S."/>
        </authorList>
    </citation>
    <scope>NUCLEOTIDE SEQUENCE [LARGE SCALE GENOMIC DNA]</scope>
    <source>
        <strain evidence="10 11">SG-1</strain>
    </source>
</reference>
<comment type="similarity">
    <text evidence="7">In the N-terminal section; belongs to the binding-protein-dependent transport system permease family.</text>
</comment>
<dbReference type="SUPFAM" id="SSF161098">
    <property type="entry name" value="MetI-like"/>
    <property type="match status" value="1"/>
</dbReference>
<protein>
    <submittedName>
        <fullName evidence="10">Glycine/betaine ABC transporter</fullName>
    </submittedName>
</protein>
<feature type="domain" description="ABC transmembrane type-1" evidence="9">
    <location>
        <begin position="6"/>
        <end position="185"/>
    </location>
</feature>
<dbReference type="Pfam" id="PF04069">
    <property type="entry name" value="OpuAC"/>
    <property type="match status" value="1"/>
</dbReference>
<dbReference type="Gene3D" id="3.40.190.120">
    <property type="entry name" value="Osmoprotection protein (prox), domain 2"/>
    <property type="match status" value="1"/>
</dbReference>
<dbReference type="AlphaFoldDB" id="A0A1U9KC43"/>
<gene>
    <name evidence="10" type="ORF">B0W44_14835</name>
</gene>
<dbReference type="SUPFAM" id="SSF53850">
    <property type="entry name" value="Periplasmic binding protein-like II"/>
    <property type="match status" value="1"/>
</dbReference>
<dbReference type="Gene3D" id="3.40.190.10">
    <property type="entry name" value="Periplasmic binding protein-like II"/>
    <property type="match status" value="1"/>
</dbReference>